<dbReference type="Proteomes" id="UP000386466">
    <property type="component" value="Unassembled WGS sequence"/>
</dbReference>
<accession>A0A485PTI7</accession>
<keyword evidence="2" id="KW-1185">Reference proteome</keyword>
<protein>
    <submittedName>
        <fullName evidence="1">Uncharacterized protein</fullName>
    </submittedName>
</protein>
<dbReference type="EMBL" id="CAAGRJ010037885">
    <property type="protein sequence ID" value="VFV45682.1"/>
    <property type="molecule type" value="Genomic_DNA"/>
</dbReference>
<gene>
    <name evidence="1" type="ORF">LYPA_23C004174</name>
</gene>
<dbReference type="AlphaFoldDB" id="A0A485PTI7"/>
<evidence type="ECO:0000313" key="1">
    <source>
        <dbReference type="EMBL" id="VFV45682.1"/>
    </source>
</evidence>
<sequence length="57" mass="6112">MASTSGIKCFAKGCRIVGCNKVCLASFPMPQSPRERGPFPYALGFVQVTFAPGDDRT</sequence>
<reference evidence="1 2" key="1">
    <citation type="submission" date="2019-01" db="EMBL/GenBank/DDBJ databases">
        <authorList>
            <person name="Alioto T."/>
            <person name="Alioto T."/>
        </authorList>
    </citation>
    <scope>NUCLEOTIDE SEQUENCE [LARGE SCALE GENOMIC DNA]</scope>
</reference>
<organism evidence="1 2">
    <name type="scientific">Lynx pardinus</name>
    <name type="common">Iberian lynx</name>
    <name type="synonym">Felis pardina</name>
    <dbReference type="NCBI Taxonomy" id="191816"/>
    <lineage>
        <taxon>Eukaryota</taxon>
        <taxon>Metazoa</taxon>
        <taxon>Chordata</taxon>
        <taxon>Craniata</taxon>
        <taxon>Vertebrata</taxon>
        <taxon>Euteleostomi</taxon>
        <taxon>Mammalia</taxon>
        <taxon>Eutheria</taxon>
        <taxon>Laurasiatheria</taxon>
        <taxon>Carnivora</taxon>
        <taxon>Feliformia</taxon>
        <taxon>Felidae</taxon>
        <taxon>Felinae</taxon>
        <taxon>Lynx</taxon>
    </lineage>
</organism>
<proteinExistence type="predicted"/>
<name>A0A485PTI7_LYNPA</name>
<evidence type="ECO:0000313" key="2">
    <source>
        <dbReference type="Proteomes" id="UP000386466"/>
    </source>
</evidence>